<feature type="chain" id="PRO_5020319222" evidence="1">
    <location>
        <begin position="25"/>
        <end position="352"/>
    </location>
</feature>
<evidence type="ECO:0000256" key="1">
    <source>
        <dbReference type="SAM" id="SignalP"/>
    </source>
</evidence>
<dbReference type="InterPro" id="IPR007433">
    <property type="entry name" value="DUF481"/>
</dbReference>
<comment type="caution">
    <text evidence="2">The sequence shown here is derived from an EMBL/GenBank/DDBJ whole genome shotgun (WGS) entry which is preliminary data.</text>
</comment>
<reference evidence="2 3" key="1">
    <citation type="submission" date="2019-03" db="EMBL/GenBank/DDBJ databases">
        <title>Seongchinamella monodicae gen. nov., sp. nov., a novel member of the Gammaproteobacteria isolated from a tidal mudflat of beach.</title>
        <authorList>
            <person name="Yang H.G."/>
            <person name="Kang J.W."/>
            <person name="Lee S.D."/>
        </authorList>
    </citation>
    <scope>NUCLEOTIDE SEQUENCE [LARGE SCALE GENOMIC DNA]</scope>
    <source>
        <strain evidence="2 3">GH4-78</strain>
    </source>
</reference>
<sequence length="352" mass="39301">MTVFMRIIALSVALVALQATGVKAQEAAAEGSVAADEIRLKNGSRVIGKVTDIRDGVVTLETDFAGAISVSMEQIVTMTTSDPATLLLADDTVIEGQGIEVRNSQLIVDEPGVPEQSYALEQVLIANPEPWELGEGYHWTGQVGFAFAVERGNSDTDELDYKLETYWRSLRDRYTLKMDAQIKEANDQKIADNWIIQGKYDYFLSDITYWGVNVSARSDEFKDLDIRYLVGPYIGRDFLTDPLFTLTAEVGASYVNENFIVAEDRDYAAANWYLRMTSDYLGGDSQLYFDQRGIWNLDEASDVIIDTAVGLSFPLLWSLEAAAEILWKYDSGAGEGVDDLDETYRLRIGYSW</sequence>
<dbReference type="Proteomes" id="UP000295554">
    <property type="component" value="Unassembled WGS sequence"/>
</dbReference>
<dbReference type="Pfam" id="PF04338">
    <property type="entry name" value="DUF481"/>
    <property type="match status" value="1"/>
</dbReference>
<proteinExistence type="predicted"/>
<accession>A0A4R5LVV9</accession>
<organism evidence="2 3">
    <name type="scientific">Seongchinamella unica</name>
    <dbReference type="NCBI Taxonomy" id="2547392"/>
    <lineage>
        <taxon>Bacteria</taxon>
        <taxon>Pseudomonadati</taxon>
        <taxon>Pseudomonadota</taxon>
        <taxon>Gammaproteobacteria</taxon>
        <taxon>Cellvibrionales</taxon>
        <taxon>Halieaceae</taxon>
        <taxon>Seongchinamella</taxon>
    </lineage>
</organism>
<dbReference type="AlphaFoldDB" id="A0A4R5LVV9"/>
<keyword evidence="1" id="KW-0732">Signal</keyword>
<evidence type="ECO:0000313" key="2">
    <source>
        <dbReference type="EMBL" id="TDG15507.1"/>
    </source>
</evidence>
<gene>
    <name evidence="2" type="ORF">E2F43_04565</name>
</gene>
<dbReference type="RefSeq" id="WP_133210032.1">
    <property type="nucleotide sequence ID" value="NZ_SMSE01000001.1"/>
</dbReference>
<evidence type="ECO:0000313" key="3">
    <source>
        <dbReference type="Proteomes" id="UP000295554"/>
    </source>
</evidence>
<dbReference type="EMBL" id="SMSE01000001">
    <property type="protein sequence ID" value="TDG15507.1"/>
    <property type="molecule type" value="Genomic_DNA"/>
</dbReference>
<feature type="signal peptide" evidence="1">
    <location>
        <begin position="1"/>
        <end position="24"/>
    </location>
</feature>
<name>A0A4R5LVV9_9GAMM</name>
<protein>
    <submittedName>
        <fullName evidence="2">DUF481 domain-containing protein</fullName>
    </submittedName>
</protein>
<keyword evidence="3" id="KW-1185">Reference proteome</keyword>
<dbReference type="OrthoDB" id="9806250at2"/>